<dbReference type="AlphaFoldDB" id="A0A8S1AR31"/>
<evidence type="ECO:0000313" key="1">
    <source>
        <dbReference type="EMBL" id="CAB3249035.1"/>
    </source>
</evidence>
<organism evidence="1 2">
    <name type="scientific">Arctia plantaginis</name>
    <name type="common">Wood tiger moth</name>
    <name type="synonym">Phalaena plantaginis</name>
    <dbReference type="NCBI Taxonomy" id="874455"/>
    <lineage>
        <taxon>Eukaryota</taxon>
        <taxon>Metazoa</taxon>
        <taxon>Ecdysozoa</taxon>
        <taxon>Arthropoda</taxon>
        <taxon>Hexapoda</taxon>
        <taxon>Insecta</taxon>
        <taxon>Pterygota</taxon>
        <taxon>Neoptera</taxon>
        <taxon>Endopterygota</taxon>
        <taxon>Lepidoptera</taxon>
        <taxon>Glossata</taxon>
        <taxon>Ditrysia</taxon>
        <taxon>Noctuoidea</taxon>
        <taxon>Erebidae</taxon>
        <taxon>Arctiinae</taxon>
        <taxon>Arctia</taxon>
    </lineage>
</organism>
<accession>A0A8S1AR31</accession>
<dbReference type="OrthoDB" id="5989141at2759"/>
<gene>
    <name evidence="1" type="ORF">APLA_LOCUS11949</name>
</gene>
<sequence length="295" mass="33369">MFICISCNLQHTDGPTCSVCKNQYDFGSAGVTENGFRRLGERKNNWRCSKCKLSPLPSPASASPVPSQLDKMQEQLNQIVFQLAPLASLIEDIKSIKSDVNNLKESVEMAHGLISTFSSSIKSLDERIMQVEKVATEIPSMQAEISRLNRELDDKDQWARANNVEIRGIPQKKNENLLRGPNDPQISEAEAQEWAAGGAESELQRYEVLTDEEIVRAAMCEDDEEDEDNSVEILKITKVGNSEAVGALNTVLKWAEDNEFDSHEVMFLRRLRDRAFEMKCENYKQKSITDFFKKN</sequence>
<comment type="caution">
    <text evidence="1">The sequence shown here is derived from an EMBL/GenBank/DDBJ whole genome shotgun (WGS) entry which is preliminary data.</text>
</comment>
<dbReference type="Proteomes" id="UP000494106">
    <property type="component" value="Unassembled WGS sequence"/>
</dbReference>
<name>A0A8S1AR31_ARCPL</name>
<protein>
    <submittedName>
        <fullName evidence="1">Uncharacterized protein</fullName>
    </submittedName>
</protein>
<reference evidence="1 2" key="1">
    <citation type="submission" date="2020-04" db="EMBL/GenBank/DDBJ databases">
        <authorList>
            <person name="Wallbank WR R."/>
            <person name="Pardo Diaz C."/>
            <person name="Kozak K."/>
            <person name="Martin S."/>
            <person name="Jiggins C."/>
            <person name="Moest M."/>
            <person name="Warren A I."/>
            <person name="Byers J.R.P. K."/>
            <person name="Montejo-Kovacevich G."/>
            <person name="Yen C E."/>
        </authorList>
    </citation>
    <scope>NUCLEOTIDE SEQUENCE [LARGE SCALE GENOMIC DNA]</scope>
</reference>
<evidence type="ECO:0000313" key="2">
    <source>
        <dbReference type="Proteomes" id="UP000494106"/>
    </source>
</evidence>
<keyword evidence="2" id="KW-1185">Reference proteome</keyword>
<proteinExistence type="predicted"/>
<dbReference type="EMBL" id="CADEBC010000536">
    <property type="protein sequence ID" value="CAB3249035.1"/>
    <property type="molecule type" value="Genomic_DNA"/>
</dbReference>